<feature type="region of interest" description="Disordered" evidence="1">
    <location>
        <begin position="245"/>
        <end position="273"/>
    </location>
</feature>
<accession>A0ABX9WKR2</accession>
<name>A0ABX9WKR2_9ACTN</name>
<organism evidence="3 4">
    <name type="scientific">Micromonospora solifontis</name>
    <dbReference type="NCBI Taxonomy" id="2487138"/>
    <lineage>
        <taxon>Bacteria</taxon>
        <taxon>Bacillati</taxon>
        <taxon>Actinomycetota</taxon>
        <taxon>Actinomycetes</taxon>
        <taxon>Micromonosporales</taxon>
        <taxon>Micromonosporaceae</taxon>
        <taxon>Micromonospora</taxon>
    </lineage>
</organism>
<comment type="caution">
    <text evidence="3">The sequence shown here is derived from an EMBL/GenBank/DDBJ whole genome shotgun (WGS) entry which is preliminary data.</text>
</comment>
<evidence type="ECO:0000313" key="3">
    <source>
        <dbReference type="EMBL" id="RNM00920.1"/>
    </source>
</evidence>
<keyword evidence="2" id="KW-0812">Transmembrane</keyword>
<evidence type="ECO:0000256" key="1">
    <source>
        <dbReference type="SAM" id="MobiDB-lite"/>
    </source>
</evidence>
<evidence type="ECO:0008006" key="5">
    <source>
        <dbReference type="Google" id="ProtNLM"/>
    </source>
</evidence>
<protein>
    <recommendedName>
        <fullName evidence="5">AP2/ERF domain-containing protein</fullName>
    </recommendedName>
</protein>
<feature type="transmembrane region" description="Helical" evidence="2">
    <location>
        <begin position="16"/>
        <end position="35"/>
    </location>
</feature>
<gene>
    <name evidence="3" type="ORF">EFE23_04275</name>
</gene>
<proteinExistence type="predicted"/>
<keyword evidence="2" id="KW-0472">Membrane</keyword>
<keyword evidence="2" id="KW-1133">Transmembrane helix</keyword>
<evidence type="ECO:0000256" key="2">
    <source>
        <dbReference type="SAM" id="Phobius"/>
    </source>
</evidence>
<reference evidence="3 4" key="1">
    <citation type="submission" date="2018-11" db="EMBL/GenBank/DDBJ databases">
        <title>Micromonospora sp. PPF5-17, a new actinomycetes isolated from a hot spring soil.</title>
        <authorList>
            <person name="Thawai C."/>
        </authorList>
    </citation>
    <scope>NUCLEOTIDE SEQUENCE [LARGE SCALE GENOMIC DNA]</scope>
    <source>
        <strain evidence="3 4">PPF5-17</strain>
    </source>
</reference>
<dbReference type="RefSeq" id="WP_123239603.1">
    <property type="nucleotide sequence ID" value="NZ_JAAHBY010000007.1"/>
</dbReference>
<evidence type="ECO:0000313" key="4">
    <source>
        <dbReference type="Proteomes" id="UP000280698"/>
    </source>
</evidence>
<sequence>MQTVFSAVLYDVPQAAVIWLALIAVAAIVIAALIVRPDWFRSVFGERISEAARPSSLELAAETRERSRERARFAQEVEVAAARAAATAERRRAEWLAAQDEVETAWQAYEAAEEDVRRLAAAAALPLPRTARTPAEYADRERWLHRAATAAQERGEITVEQLSDILQHRGWDPRRHPVEQELLLRRLIRDNVRARHEAAQERERAAWRAAELAAAAARSLRQEAYAATRPDLERQNALSIVDLTGPETTRELPTPARAESGSTARGRAAVPAF</sequence>
<dbReference type="EMBL" id="RJLN01000007">
    <property type="protein sequence ID" value="RNM00920.1"/>
    <property type="molecule type" value="Genomic_DNA"/>
</dbReference>
<keyword evidence="4" id="KW-1185">Reference proteome</keyword>
<dbReference type="Proteomes" id="UP000280698">
    <property type="component" value="Unassembled WGS sequence"/>
</dbReference>